<dbReference type="Proteomes" id="UP000663854">
    <property type="component" value="Unassembled WGS sequence"/>
</dbReference>
<dbReference type="PANTHER" id="PTHR12809">
    <property type="entry name" value="MEDIATOR COMPLEX SUBUNIT"/>
    <property type="match status" value="1"/>
</dbReference>
<comment type="similarity">
    <text evidence="2 7">Belongs to the Mediator complex subunit 14 family.</text>
</comment>
<reference evidence="10" key="1">
    <citation type="submission" date="2021-02" db="EMBL/GenBank/DDBJ databases">
        <authorList>
            <person name="Nowell W R."/>
        </authorList>
    </citation>
    <scope>NUCLEOTIDE SEQUENCE</scope>
</reference>
<keyword evidence="5 7" id="KW-0804">Transcription</keyword>
<comment type="subunit">
    <text evidence="7">Component of the Mediator complex.</text>
</comment>
<evidence type="ECO:0000256" key="1">
    <source>
        <dbReference type="ARBA" id="ARBA00004123"/>
    </source>
</evidence>
<keyword evidence="3 7" id="KW-0805">Transcription regulation</keyword>
<dbReference type="EMBL" id="CAJNOL010009235">
    <property type="protein sequence ID" value="CAF1641993.1"/>
    <property type="molecule type" value="Genomic_DNA"/>
</dbReference>
<dbReference type="GO" id="GO:0070847">
    <property type="term" value="C:core mediator complex"/>
    <property type="evidence" value="ECO:0007669"/>
    <property type="project" value="TreeGrafter"/>
</dbReference>
<evidence type="ECO:0000256" key="6">
    <source>
        <dbReference type="ARBA" id="ARBA00023242"/>
    </source>
</evidence>
<evidence type="ECO:0000256" key="2">
    <source>
        <dbReference type="ARBA" id="ARBA00007813"/>
    </source>
</evidence>
<accession>A0A816E4E2</accession>
<dbReference type="GO" id="GO:0016592">
    <property type="term" value="C:mediator complex"/>
    <property type="evidence" value="ECO:0007669"/>
    <property type="project" value="UniProtKB-UniRule"/>
</dbReference>
<comment type="subcellular location">
    <subcellularLocation>
        <location evidence="1 7">Nucleus</location>
    </subcellularLocation>
</comment>
<dbReference type="AlphaFoldDB" id="A0A816E4E2"/>
<evidence type="ECO:0000256" key="4">
    <source>
        <dbReference type="ARBA" id="ARBA00023159"/>
    </source>
</evidence>
<comment type="caution">
    <text evidence="10">The sequence shown here is derived from an EMBL/GenBank/DDBJ whole genome shotgun (WGS) entry which is preliminary data.</text>
</comment>
<dbReference type="Pfam" id="PF08638">
    <property type="entry name" value="Med14"/>
    <property type="match status" value="1"/>
</dbReference>
<evidence type="ECO:0000256" key="7">
    <source>
        <dbReference type="RuleBase" id="RU365082"/>
    </source>
</evidence>
<evidence type="ECO:0000313" key="11">
    <source>
        <dbReference type="Proteomes" id="UP000663870"/>
    </source>
</evidence>
<evidence type="ECO:0000256" key="5">
    <source>
        <dbReference type="ARBA" id="ARBA00023163"/>
    </source>
</evidence>
<dbReference type="EMBL" id="CAJNOH010007576">
    <property type="protein sequence ID" value="CAF1461019.1"/>
    <property type="molecule type" value="Genomic_DNA"/>
</dbReference>
<dbReference type="InterPro" id="IPR055122">
    <property type="entry name" value="Med14_N"/>
</dbReference>
<dbReference type="PANTHER" id="PTHR12809:SF2">
    <property type="entry name" value="MEDIATOR OF RNA POLYMERASE II TRANSCRIPTION SUBUNIT 14"/>
    <property type="match status" value="1"/>
</dbReference>
<gene>
    <name evidence="10" type="ORF">JXQ802_LOCUS53334</name>
    <name evidence="9" type="ORF">PYM288_LOCUS36945</name>
</gene>
<dbReference type="GO" id="GO:0006357">
    <property type="term" value="P:regulation of transcription by RNA polymerase II"/>
    <property type="evidence" value="ECO:0007669"/>
    <property type="project" value="InterPro"/>
</dbReference>
<evidence type="ECO:0000256" key="3">
    <source>
        <dbReference type="ARBA" id="ARBA00023015"/>
    </source>
</evidence>
<keyword evidence="6 7" id="KW-0539">Nucleus</keyword>
<keyword evidence="11" id="KW-1185">Reference proteome</keyword>
<organism evidence="10 11">
    <name type="scientific">Rotaria sordida</name>
    <dbReference type="NCBI Taxonomy" id="392033"/>
    <lineage>
        <taxon>Eukaryota</taxon>
        <taxon>Metazoa</taxon>
        <taxon>Spiralia</taxon>
        <taxon>Gnathifera</taxon>
        <taxon>Rotifera</taxon>
        <taxon>Eurotatoria</taxon>
        <taxon>Bdelloidea</taxon>
        <taxon>Philodinida</taxon>
        <taxon>Philodinidae</taxon>
        <taxon>Rotaria</taxon>
    </lineage>
</organism>
<dbReference type="GO" id="GO:0003712">
    <property type="term" value="F:transcription coregulator activity"/>
    <property type="evidence" value="ECO:0007669"/>
    <property type="project" value="UniProtKB-UniRule"/>
</dbReference>
<feature type="domain" description="Mediator complex subunit MED14 N-terminal" evidence="8">
    <location>
        <begin position="27"/>
        <end position="121"/>
    </location>
</feature>
<sequence length="148" mass="16438">MCAGLSASSSNALVVPIYDKIPLSDLFEATVQKTSELACEKLFGARIRNFPVIDAIDALTLGTINFLPKRIAEVTTSFTPASEKQRQQILSHLQQILTARVPKNGIVTLSVDEEFEVKLGIVNDNPPSPWHIYQTKLFLRDTEEPDKI</sequence>
<evidence type="ECO:0000259" key="8">
    <source>
        <dbReference type="Pfam" id="PF08638"/>
    </source>
</evidence>
<evidence type="ECO:0000313" key="9">
    <source>
        <dbReference type="EMBL" id="CAF1461019.1"/>
    </source>
</evidence>
<dbReference type="Proteomes" id="UP000663870">
    <property type="component" value="Unassembled WGS sequence"/>
</dbReference>
<comment type="function">
    <text evidence="7">Component of the Mediator complex, a coactivator involved in the regulated transcription of nearly all RNA polymerase II-dependent genes. Mediator functions as a bridge to convey information from gene-specific regulatory proteins to the basal RNA polymerase II transcription machinery. Mediator is recruited to promoters by direct interactions with regulatory proteins and serves as a scaffold for the assembly of a functional preinitiation complex with RNA polymerase II and the general transcription factors.</text>
</comment>
<evidence type="ECO:0000313" key="10">
    <source>
        <dbReference type="EMBL" id="CAF1641993.1"/>
    </source>
</evidence>
<protein>
    <recommendedName>
        <fullName evidence="7">Mediator of RNA polymerase II transcription subunit 14</fullName>
    </recommendedName>
    <alternativeName>
        <fullName evidence="7">Mediator complex subunit 14</fullName>
    </alternativeName>
</protein>
<dbReference type="InterPro" id="IPR013947">
    <property type="entry name" value="Mediator_Med14"/>
</dbReference>
<keyword evidence="4 7" id="KW-0010">Activator</keyword>
<name>A0A816E4E2_9BILA</name>
<proteinExistence type="inferred from homology"/>